<dbReference type="Proteomes" id="UP000799324">
    <property type="component" value="Unassembled WGS sequence"/>
</dbReference>
<keyword evidence="2" id="KW-1185">Reference proteome</keyword>
<sequence>MRVPQQHRLFYPQYFSPSLSLTDIYHYAIPSAAEAAYANVDANPDPKISHTKLSSQYQEDHRRMETVQFRGLRIGYDGESFTLYLTFSMNAGNDRGRSALTVPVRVPRRPNSKSYDVENPTVKWDDKWLSCKEFLHAAVHSTPPFTPVGKEGYSFLWEWYQKNGKTVRFMTLPSELRLVVCEFAVGGEVYPRIKKLKDTKYHVSFGAGWVPKAPRFWLKNTHDPDDEIPPPNLVLLELNKEMRLECQKILSGSRYYFAELSDLHKSLEYKRSPIWTVTHIGLNLEYPEYFEFFGVVLALDDRFESVETPLLTTTKMGRLPNLAHLSLKFRSTCWLMDTCQKTVTIWILSLALEYVKHFKSMTVEGYIKNSVKEGFQSASEVLRKNSEATLTWGISRARLLSLGPDAIPPECHCRTPCGFWGVKTLLDREREGRRRRIPYDTTAKIFKQYKFDYDD</sequence>
<name>A0A6A6SYR8_9PLEO</name>
<accession>A0A6A6SYR8</accession>
<gene>
    <name evidence="1" type="ORF">K491DRAFT_719672</name>
</gene>
<dbReference type="OrthoDB" id="5335493at2759"/>
<organism evidence="1 2">
    <name type="scientific">Lophiostoma macrostomum CBS 122681</name>
    <dbReference type="NCBI Taxonomy" id="1314788"/>
    <lineage>
        <taxon>Eukaryota</taxon>
        <taxon>Fungi</taxon>
        <taxon>Dikarya</taxon>
        <taxon>Ascomycota</taxon>
        <taxon>Pezizomycotina</taxon>
        <taxon>Dothideomycetes</taxon>
        <taxon>Pleosporomycetidae</taxon>
        <taxon>Pleosporales</taxon>
        <taxon>Lophiostomataceae</taxon>
        <taxon>Lophiostoma</taxon>
    </lineage>
</organism>
<dbReference type="AlphaFoldDB" id="A0A6A6SYR8"/>
<evidence type="ECO:0000313" key="1">
    <source>
        <dbReference type="EMBL" id="KAF2651638.1"/>
    </source>
</evidence>
<dbReference type="EMBL" id="MU004421">
    <property type="protein sequence ID" value="KAF2651638.1"/>
    <property type="molecule type" value="Genomic_DNA"/>
</dbReference>
<reference evidence="1" key="1">
    <citation type="journal article" date="2020" name="Stud. Mycol.">
        <title>101 Dothideomycetes genomes: a test case for predicting lifestyles and emergence of pathogens.</title>
        <authorList>
            <person name="Haridas S."/>
            <person name="Albert R."/>
            <person name="Binder M."/>
            <person name="Bloem J."/>
            <person name="Labutti K."/>
            <person name="Salamov A."/>
            <person name="Andreopoulos B."/>
            <person name="Baker S."/>
            <person name="Barry K."/>
            <person name="Bills G."/>
            <person name="Bluhm B."/>
            <person name="Cannon C."/>
            <person name="Castanera R."/>
            <person name="Culley D."/>
            <person name="Daum C."/>
            <person name="Ezra D."/>
            <person name="Gonzalez J."/>
            <person name="Henrissat B."/>
            <person name="Kuo A."/>
            <person name="Liang C."/>
            <person name="Lipzen A."/>
            <person name="Lutzoni F."/>
            <person name="Magnuson J."/>
            <person name="Mondo S."/>
            <person name="Nolan M."/>
            <person name="Ohm R."/>
            <person name="Pangilinan J."/>
            <person name="Park H.-J."/>
            <person name="Ramirez L."/>
            <person name="Alfaro M."/>
            <person name="Sun H."/>
            <person name="Tritt A."/>
            <person name="Yoshinaga Y."/>
            <person name="Zwiers L.-H."/>
            <person name="Turgeon B."/>
            <person name="Goodwin S."/>
            <person name="Spatafora J."/>
            <person name="Crous P."/>
            <person name="Grigoriev I."/>
        </authorList>
    </citation>
    <scope>NUCLEOTIDE SEQUENCE</scope>
    <source>
        <strain evidence="1">CBS 122681</strain>
    </source>
</reference>
<protein>
    <submittedName>
        <fullName evidence="1">Uncharacterized protein</fullName>
    </submittedName>
</protein>
<proteinExistence type="predicted"/>
<evidence type="ECO:0000313" key="2">
    <source>
        <dbReference type="Proteomes" id="UP000799324"/>
    </source>
</evidence>